<dbReference type="GO" id="GO:0035438">
    <property type="term" value="F:cyclic-di-GMP binding"/>
    <property type="evidence" value="ECO:0007669"/>
    <property type="project" value="InterPro"/>
</dbReference>
<dbReference type="Proteomes" id="UP000473531">
    <property type="component" value="Unassembled WGS sequence"/>
</dbReference>
<dbReference type="EMBL" id="WTYU01000001">
    <property type="protein sequence ID" value="MXP14555.1"/>
    <property type="molecule type" value="Genomic_DNA"/>
</dbReference>
<sequence length="100" mass="11254">MSQRHAVTILGTCRAGTEPRRPISLLDISEDGCRFFEQHSRLSVGQPVSITIQQIGPFDAIVAWKDDALVGVRFTKPIYGPVFDHIRNQLDNPEWRPDPA</sequence>
<dbReference type="AlphaFoldDB" id="A0A6L7GG87"/>
<reference evidence="2 3" key="1">
    <citation type="submission" date="2019-12" db="EMBL/GenBank/DDBJ databases">
        <title>Genomic-based taxomic classification of the family Erythrobacteraceae.</title>
        <authorList>
            <person name="Xu L."/>
        </authorList>
    </citation>
    <scope>NUCLEOTIDE SEQUENCE [LARGE SCALE GENOMIC DNA]</scope>
    <source>
        <strain evidence="2 3">KCTC 52259</strain>
    </source>
</reference>
<proteinExistence type="predicted"/>
<dbReference type="Pfam" id="PF07238">
    <property type="entry name" value="PilZ"/>
    <property type="match status" value="1"/>
</dbReference>
<evidence type="ECO:0000313" key="2">
    <source>
        <dbReference type="EMBL" id="MXP14555.1"/>
    </source>
</evidence>
<organism evidence="2 3">
    <name type="scientific">Allopontixanthobacter confluentis</name>
    <dbReference type="NCBI Taxonomy" id="1849021"/>
    <lineage>
        <taxon>Bacteria</taxon>
        <taxon>Pseudomonadati</taxon>
        <taxon>Pseudomonadota</taxon>
        <taxon>Alphaproteobacteria</taxon>
        <taxon>Sphingomonadales</taxon>
        <taxon>Erythrobacteraceae</taxon>
        <taxon>Allopontixanthobacter</taxon>
    </lineage>
</organism>
<keyword evidence="3" id="KW-1185">Reference proteome</keyword>
<name>A0A6L7GG87_9SPHN</name>
<feature type="domain" description="PilZ" evidence="1">
    <location>
        <begin position="3"/>
        <end position="77"/>
    </location>
</feature>
<evidence type="ECO:0000313" key="3">
    <source>
        <dbReference type="Proteomes" id="UP000473531"/>
    </source>
</evidence>
<dbReference type="InterPro" id="IPR009875">
    <property type="entry name" value="PilZ_domain"/>
</dbReference>
<gene>
    <name evidence="2" type="ORF">GRI44_07310</name>
</gene>
<accession>A0A6L7GG87</accession>
<dbReference type="SUPFAM" id="SSF141371">
    <property type="entry name" value="PilZ domain-like"/>
    <property type="match status" value="1"/>
</dbReference>
<protein>
    <recommendedName>
        <fullName evidence="1">PilZ domain-containing protein</fullName>
    </recommendedName>
</protein>
<comment type="caution">
    <text evidence="2">The sequence shown here is derived from an EMBL/GenBank/DDBJ whole genome shotgun (WGS) entry which is preliminary data.</text>
</comment>
<evidence type="ECO:0000259" key="1">
    <source>
        <dbReference type="Pfam" id="PF07238"/>
    </source>
</evidence>